<dbReference type="PATRIC" id="fig|937777.3.peg.1212"/>
<dbReference type="AlphaFoldDB" id="L0A175"/>
<dbReference type="KEGG" id="dpd:Deipe_1210"/>
<dbReference type="RefSeq" id="WP_015235073.1">
    <property type="nucleotide sequence ID" value="NC_019793.1"/>
</dbReference>
<keyword evidence="2" id="KW-1185">Reference proteome</keyword>
<reference evidence="2" key="1">
    <citation type="submission" date="2012-03" db="EMBL/GenBank/DDBJ databases">
        <title>Complete sequence of chromosome of Deinococcus peraridilitoris DSM 19664.</title>
        <authorList>
            <person name="Lucas S."/>
            <person name="Copeland A."/>
            <person name="Lapidus A."/>
            <person name="Glavina del Rio T."/>
            <person name="Dalin E."/>
            <person name="Tice H."/>
            <person name="Bruce D."/>
            <person name="Goodwin L."/>
            <person name="Pitluck S."/>
            <person name="Peters L."/>
            <person name="Mikhailova N."/>
            <person name="Lu M."/>
            <person name="Kyrpides N."/>
            <person name="Mavromatis K."/>
            <person name="Ivanova N."/>
            <person name="Brettin T."/>
            <person name="Detter J.C."/>
            <person name="Han C."/>
            <person name="Larimer F."/>
            <person name="Land M."/>
            <person name="Hauser L."/>
            <person name="Markowitz V."/>
            <person name="Cheng J.-F."/>
            <person name="Hugenholtz P."/>
            <person name="Woyke T."/>
            <person name="Wu D."/>
            <person name="Pukall R."/>
            <person name="Steenblock K."/>
            <person name="Brambilla E."/>
            <person name="Klenk H.-P."/>
            <person name="Eisen J.A."/>
        </authorList>
    </citation>
    <scope>NUCLEOTIDE SEQUENCE [LARGE SCALE GENOMIC DNA]</scope>
    <source>
        <strain evidence="2">DSM 19664 / LMG 22246 / CIP 109416 / KR-200</strain>
    </source>
</reference>
<protein>
    <submittedName>
        <fullName evidence="1">Uncharacterized protein</fullName>
    </submittedName>
</protein>
<dbReference type="STRING" id="937777.Deipe_1210"/>
<organism evidence="1 2">
    <name type="scientific">Deinococcus peraridilitoris (strain DSM 19664 / LMG 22246 / CIP 109416 / KR-200)</name>
    <dbReference type="NCBI Taxonomy" id="937777"/>
    <lineage>
        <taxon>Bacteria</taxon>
        <taxon>Thermotogati</taxon>
        <taxon>Deinococcota</taxon>
        <taxon>Deinococci</taxon>
        <taxon>Deinococcales</taxon>
        <taxon>Deinococcaceae</taxon>
        <taxon>Deinococcus</taxon>
    </lineage>
</organism>
<dbReference type="EMBL" id="CP003382">
    <property type="protein sequence ID" value="AFZ66765.1"/>
    <property type="molecule type" value="Genomic_DNA"/>
</dbReference>
<evidence type="ECO:0000313" key="1">
    <source>
        <dbReference type="EMBL" id="AFZ66765.1"/>
    </source>
</evidence>
<dbReference type="Proteomes" id="UP000010467">
    <property type="component" value="Chromosome"/>
</dbReference>
<proteinExistence type="predicted"/>
<evidence type="ECO:0000313" key="2">
    <source>
        <dbReference type="Proteomes" id="UP000010467"/>
    </source>
</evidence>
<accession>L0A175</accession>
<gene>
    <name evidence="1" type="ordered locus">Deipe_1210</name>
</gene>
<name>L0A175_DEIPD</name>
<dbReference type="HOGENOM" id="CLU_2933742_0_0_0"/>
<sequence length="60" mass="6619">MLSQRGTSVNATEAQKWLESAQNALSSGHLTQKESVSPRFTALPRLIFVFLFALPEQATL</sequence>